<dbReference type="GeneID" id="93620058"/>
<evidence type="ECO:0000313" key="1">
    <source>
        <dbReference type="EMBL" id="EIE88382.1"/>
    </source>
</evidence>
<dbReference type="RefSeq" id="XP_067523778.1">
    <property type="nucleotide sequence ID" value="XM_067667677.1"/>
</dbReference>
<organism evidence="1 2">
    <name type="scientific">Rhizopus delemar (strain RA 99-880 / ATCC MYA-4621 / FGSC 9543 / NRRL 43880)</name>
    <name type="common">Mucormycosis agent</name>
    <name type="synonym">Rhizopus arrhizus var. delemar</name>
    <dbReference type="NCBI Taxonomy" id="246409"/>
    <lineage>
        <taxon>Eukaryota</taxon>
        <taxon>Fungi</taxon>
        <taxon>Fungi incertae sedis</taxon>
        <taxon>Mucoromycota</taxon>
        <taxon>Mucoromycotina</taxon>
        <taxon>Mucoromycetes</taxon>
        <taxon>Mucorales</taxon>
        <taxon>Mucorineae</taxon>
        <taxon>Rhizopodaceae</taxon>
        <taxon>Rhizopus</taxon>
    </lineage>
</organism>
<accession>I1CIV2</accession>
<protein>
    <submittedName>
        <fullName evidence="1">Uncharacterized protein</fullName>
    </submittedName>
</protein>
<evidence type="ECO:0000313" key="2">
    <source>
        <dbReference type="Proteomes" id="UP000009138"/>
    </source>
</evidence>
<dbReference type="AlphaFoldDB" id="I1CIV2"/>
<gene>
    <name evidence="1" type="ORF">RO3G_13093</name>
</gene>
<dbReference type="VEuPathDB" id="FungiDB:RO3G_13093"/>
<proteinExistence type="predicted"/>
<reference evidence="1 2" key="1">
    <citation type="journal article" date="2009" name="PLoS Genet.">
        <title>Genomic analysis of the basal lineage fungus Rhizopus oryzae reveals a whole-genome duplication.</title>
        <authorList>
            <person name="Ma L.-J."/>
            <person name="Ibrahim A.S."/>
            <person name="Skory C."/>
            <person name="Grabherr M.G."/>
            <person name="Burger G."/>
            <person name="Butler M."/>
            <person name="Elias M."/>
            <person name="Idnurm A."/>
            <person name="Lang B.F."/>
            <person name="Sone T."/>
            <person name="Abe A."/>
            <person name="Calvo S.E."/>
            <person name="Corrochano L.M."/>
            <person name="Engels R."/>
            <person name="Fu J."/>
            <person name="Hansberg W."/>
            <person name="Kim J.-M."/>
            <person name="Kodira C.D."/>
            <person name="Koehrsen M.J."/>
            <person name="Liu B."/>
            <person name="Miranda-Saavedra D."/>
            <person name="O'Leary S."/>
            <person name="Ortiz-Castellanos L."/>
            <person name="Poulter R."/>
            <person name="Rodriguez-Romero J."/>
            <person name="Ruiz-Herrera J."/>
            <person name="Shen Y.-Q."/>
            <person name="Zeng Q."/>
            <person name="Galagan J."/>
            <person name="Birren B.W."/>
            <person name="Cuomo C.A."/>
            <person name="Wickes B.L."/>
        </authorList>
    </citation>
    <scope>NUCLEOTIDE SEQUENCE [LARGE SCALE GENOMIC DNA]</scope>
    <source>
        <strain evidence="2">RA 99-880 / ATCC MYA-4621 / FGSC 9543 / NRRL 43880</strain>
    </source>
</reference>
<keyword evidence="2" id="KW-1185">Reference proteome</keyword>
<dbReference type="OrthoDB" id="2224005at2759"/>
<dbReference type="Proteomes" id="UP000009138">
    <property type="component" value="Unassembled WGS sequence"/>
</dbReference>
<sequence length="129" mass="14926">MSQFLKMKFIVFKHVWEHINGNKFVINRGLSVEAFALQLGDMYEDLEGRISRPQNDPNTNIPVLRVMGTVYSYNINIKRIEGLREHSSLKYEPLLDDEAPFNPFVIIKNSSNDDNTDMASHHSLIMNDE</sequence>
<name>I1CIV2_RHIO9</name>
<dbReference type="InParanoid" id="I1CIV2"/>
<dbReference type="EMBL" id="CH476742">
    <property type="protein sequence ID" value="EIE88382.1"/>
    <property type="molecule type" value="Genomic_DNA"/>
</dbReference>